<evidence type="ECO:0000313" key="3">
    <source>
        <dbReference type="Proteomes" id="UP000034539"/>
    </source>
</evidence>
<sequence length="213" mass="23880">MSSVIRKKSRKQKRTVAKIILARGKRIRLFLLCLGMLPIVFSLWYKGEEDKPAPTEKINALDTSSFAHERVKVDKALTLVKEGARDLPVRILIPDLDIDLTVKEAKVVDGFWEVFPTGAAWGSGSGIPGEAGNQVIFAHAREGMFLPLKQAKVNQSIYIFTKDKWYSYKIREITEVLPDNLAVISPTDDETLTLYTCTGSGDARRFIVKAKRV</sequence>
<evidence type="ECO:0000256" key="1">
    <source>
        <dbReference type="ARBA" id="ARBA00022801"/>
    </source>
</evidence>
<name>A0A0G0SAC9_9BACT</name>
<keyword evidence="1" id="KW-0378">Hydrolase</keyword>
<gene>
    <name evidence="2" type="ORF">UT63_C0063G0018</name>
</gene>
<dbReference type="InterPro" id="IPR023365">
    <property type="entry name" value="Sortase_dom-sf"/>
</dbReference>
<dbReference type="NCBIfam" id="TIGR01076">
    <property type="entry name" value="sortase_fam"/>
    <property type="match status" value="1"/>
</dbReference>
<evidence type="ECO:0000313" key="2">
    <source>
        <dbReference type="EMBL" id="KKR31705.1"/>
    </source>
</evidence>
<dbReference type="EMBL" id="LBXN01000063">
    <property type="protein sequence ID" value="KKR31705.1"/>
    <property type="molecule type" value="Genomic_DNA"/>
</dbReference>
<reference evidence="2 3" key="1">
    <citation type="journal article" date="2015" name="Nature">
        <title>rRNA introns, odd ribosomes, and small enigmatic genomes across a large radiation of phyla.</title>
        <authorList>
            <person name="Brown C.T."/>
            <person name="Hug L.A."/>
            <person name="Thomas B.C."/>
            <person name="Sharon I."/>
            <person name="Castelle C.J."/>
            <person name="Singh A."/>
            <person name="Wilkins M.J."/>
            <person name="Williams K.H."/>
            <person name="Banfield J.F."/>
        </authorList>
    </citation>
    <scope>NUCLEOTIDE SEQUENCE [LARGE SCALE GENOMIC DNA]</scope>
</reference>
<dbReference type="InterPro" id="IPR005754">
    <property type="entry name" value="Sortase"/>
</dbReference>
<dbReference type="AlphaFoldDB" id="A0A0G0SAC9"/>
<accession>A0A0G0SAC9</accession>
<proteinExistence type="predicted"/>
<dbReference type="Pfam" id="PF04203">
    <property type="entry name" value="Sortase"/>
    <property type="match status" value="1"/>
</dbReference>
<dbReference type="GO" id="GO:0016787">
    <property type="term" value="F:hydrolase activity"/>
    <property type="evidence" value="ECO:0007669"/>
    <property type="project" value="UniProtKB-KW"/>
</dbReference>
<comment type="caution">
    <text evidence="2">The sequence shown here is derived from an EMBL/GenBank/DDBJ whole genome shotgun (WGS) entry which is preliminary data.</text>
</comment>
<dbReference type="SUPFAM" id="SSF63817">
    <property type="entry name" value="Sortase"/>
    <property type="match status" value="1"/>
</dbReference>
<dbReference type="Proteomes" id="UP000034539">
    <property type="component" value="Unassembled WGS sequence"/>
</dbReference>
<organism evidence="2 3">
    <name type="scientific">Candidatus Gottesmanbacteria bacterium GW2011_GWC2_39_8</name>
    <dbReference type="NCBI Taxonomy" id="1618450"/>
    <lineage>
        <taxon>Bacteria</taxon>
        <taxon>Candidatus Gottesmaniibacteriota</taxon>
    </lineage>
</organism>
<dbReference type="Gene3D" id="2.40.260.10">
    <property type="entry name" value="Sortase"/>
    <property type="match status" value="1"/>
</dbReference>
<protein>
    <submittedName>
        <fullName evidence="2">Sortase family protein</fullName>
    </submittedName>
</protein>